<proteinExistence type="predicted"/>
<protein>
    <submittedName>
        <fullName evidence="2">Predicted protein</fullName>
    </submittedName>
</protein>
<organism evidence="2 3">
    <name type="scientific">Streptomyces viridosporus (strain ATCC 14672 / DSM 40746 / JCM 4963 / KCTC 9882 / NRRL B-12104 / FH 1290)</name>
    <name type="common">Streptomyces ghanaensis</name>
    <dbReference type="NCBI Taxonomy" id="566461"/>
    <lineage>
        <taxon>Bacteria</taxon>
        <taxon>Bacillati</taxon>
        <taxon>Actinomycetota</taxon>
        <taxon>Actinomycetes</taxon>
        <taxon>Kitasatosporales</taxon>
        <taxon>Streptomycetaceae</taxon>
        <taxon>Streptomyces</taxon>
    </lineage>
</organism>
<feature type="compositionally biased region" description="Low complexity" evidence="1">
    <location>
        <begin position="397"/>
        <end position="406"/>
    </location>
</feature>
<reference evidence="3" key="1">
    <citation type="submission" date="2008-12" db="EMBL/GenBank/DDBJ databases">
        <title>Annotation of Streptomyces ghanaensis ATCC 14672.</title>
        <authorList>
            <consortium name="The Broad Institute Genome Sequencing Platform"/>
            <consortium name="Broad Institute Microbial Sequencing Center"/>
            <person name="Fischbach M."/>
            <person name="Ward D."/>
            <person name="Young S."/>
            <person name="Kodira C.D."/>
            <person name="Zeng Q."/>
            <person name="Koehrsen M."/>
            <person name="Godfrey P."/>
            <person name="Alvarado L."/>
            <person name="Berlin A.M."/>
            <person name="Borenstein D."/>
            <person name="Chen Z."/>
            <person name="Engels R."/>
            <person name="Freedman E."/>
            <person name="Gellesch M."/>
            <person name="Goldberg J."/>
            <person name="Griggs A."/>
            <person name="Gujja S."/>
            <person name="Heiman D.I."/>
            <person name="Hepburn T.A."/>
            <person name="Howarth C."/>
            <person name="Jen D."/>
            <person name="Larson L."/>
            <person name="Lewis B."/>
            <person name="Mehta T."/>
            <person name="Park D."/>
            <person name="Pearson M."/>
            <person name="Roberts A."/>
            <person name="Saif S."/>
            <person name="Shea T.D."/>
            <person name="Shenoy N."/>
            <person name="Sisk P."/>
            <person name="Stolte C."/>
            <person name="Sykes S.N."/>
            <person name="Walk T."/>
            <person name="White J."/>
            <person name="Yandava C."/>
            <person name="Straight P."/>
            <person name="Clardy J."/>
            <person name="Hung D."/>
            <person name="Kolter R."/>
            <person name="Mekalanos J."/>
            <person name="Walker S."/>
            <person name="Walsh C.T."/>
            <person name="Wieland B.L.C."/>
            <person name="Ilzarbe M."/>
            <person name="Galagan J."/>
            <person name="Nusbaum C."/>
            <person name="Birren B."/>
        </authorList>
    </citation>
    <scope>NUCLEOTIDE SEQUENCE [LARGE SCALE GENOMIC DNA]</scope>
    <source>
        <strain evidence="3">ATCC 14672 / DSM 40746 / JCM 4963 / KCTC 9882 / NRRL B-12104 / FH 1290</strain>
    </source>
</reference>
<gene>
    <name evidence="2" type="ORF">SSFG_03495</name>
</gene>
<feature type="region of interest" description="Disordered" evidence="1">
    <location>
        <begin position="164"/>
        <end position="246"/>
    </location>
</feature>
<evidence type="ECO:0000313" key="3">
    <source>
        <dbReference type="Proteomes" id="UP000003824"/>
    </source>
</evidence>
<dbReference type="EMBL" id="DS999641">
    <property type="protein sequence ID" value="EFE68250.2"/>
    <property type="molecule type" value="Genomic_DNA"/>
</dbReference>
<feature type="region of interest" description="Disordered" evidence="1">
    <location>
        <begin position="67"/>
        <end position="118"/>
    </location>
</feature>
<name>D5ZPJ4_STRV1</name>
<evidence type="ECO:0000256" key="1">
    <source>
        <dbReference type="SAM" id="MobiDB-lite"/>
    </source>
</evidence>
<dbReference type="AlphaFoldDB" id="D5ZPJ4"/>
<feature type="compositionally biased region" description="Basic and acidic residues" evidence="1">
    <location>
        <begin position="195"/>
        <end position="207"/>
    </location>
</feature>
<feature type="compositionally biased region" description="Low complexity" evidence="1">
    <location>
        <begin position="181"/>
        <end position="194"/>
    </location>
</feature>
<dbReference type="Proteomes" id="UP000003824">
    <property type="component" value="Unassembled WGS sequence"/>
</dbReference>
<accession>D5ZPJ4</accession>
<feature type="compositionally biased region" description="Low complexity" evidence="1">
    <location>
        <begin position="222"/>
        <end position="246"/>
    </location>
</feature>
<dbReference type="eggNOG" id="ENOG5030R01">
    <property type="taxonomic scope" value="Bacteria"/>
</dbReference>
<sequence>MRGARRSHSSATAWAAASSANSTPADTCVPFDVSSARMTSVGSSGCRTRPVAAVTCARRWLRGTDHSTGAAVRPGRAARTSHPPSAVGPLVRVPPASRARDRRKAWPRPPPRPAPCAVAPAGGAALVTTTSVRVSPYRQSTLVRAPGAYRAALVSASRTMPYAASATAPSGRASISQSTGPPSRRNPAARSSNRSRGEGSSSREGDGARTAPSARVTSRPVSTANRSASSASSGRRSRSPSAAPAVTTTAVRWWALTSCNSLSMRRRSAAGSWWRSDSARFSRCSAARRARRERRTSRPAPHAVAYSRAVRTRSSPSRSLIPCRLSPYRSCQTASATTHSTEVKVSRSAATVNRASATPAVPSTAIAPMGSGPAPSAQATAIRTKAATGRVRRRKSAAVTDPATRAATRRTDADGTSPRTSAAPGHTTTWAHIRRTGINRSSCRFMTGQGYGRK</sequence>
<evidence type="ECO:0000313" key="2">
    <source>
        <dbReference type="EMBL" id="EFE68250.2"/>
    </source>
</evidence>
<feature type="region of interest" description="Disordered" evidence="1">
    <location>
        <begin position="388"/>
        <end position="429"/>
    </location>
</feature>